<sequence>MVLATVMVLKAIVRLPCCCACPPTCGARLGSAIVETVTRGAWAAGRTGLNRSLGRRGAVFLIFSNHLRRPHASASGTCAARRRLGHRPRKGSLMTCSTPSDAARQRPRRRTIATVALLICTALAPPVAAEPVPLRDEDRGRLARYHDALGRALERALAKAAPADLHDLTAALAGAPQAPQRADPAGDWQCRTLKVGGMLPLVVYGWFDCRVSLIDPTGGVNGGPVWLLEKLSGSQRTRGLIESDGDQLIYRGAAYVADRTPPDYETFPERIPPEDTASLAPDIGVLQQVDAGRMRLMQPLPFVESVFNVLEFRRGGG</sequence>
<evidence type="ECO:0000313" key="2">
    <source>
        <dbReference type="Proteomes" id="UP000219050"/>
    </source>
</evidence>
<dbReference type="Proteomes" id="UP000219050">
    <property type="component" value="Chromosome"/>
</dbReference>
<keyword evidence="2" id="KW-1185">Reference proteome</keyword>
<accession>A0A291LWX7</accession>
<proteinExistence type="predicted"/>
<protein>
    <recommendedName>
        <fullName evidence="3">DUF4893 domain-containing protein</fullName>
    </recommendedName>
</protein>
<organism evidence="1 2">
    <name type="scientific">Pacificitalea manganoxidans</name>
    <dbReference type="NCBI Taxonomy" id="1411902"/>
    <lineage>
        <taxon>Bacteria</taxon>
        <taxon>Pseudomonadati</taxon>
        <taxon>Pseudomonadota</taxon>
        <taxon>Alphaproteobacteria</taxon>
        <taxon>Rhodobacterales</taxon>
        <taxon>Paracoccaceae</taxon>
        <taxon>Pacificitalea</taxon>
    </lineage>
</organism>
<name>A0A291LWX7_9RHOB</name>
<dbReference type="KEGG" id="cmag:CBW24_03995"/>
<dbReference type="Pfam" id="PF16233">
    <property type="entry name" value="DUF4893"/>
    <property type="match status" value="1"/>
</dbReference>
<dbReference type="EMBL" id="CP021404">
    <property type="protein sequence ID" value="ATI41246.1"/>
    <property type="molecule type" value="Genomic_DNA"/>
</dbReference>
<dbReference type="AlphaFoldDB" id="A0A291LWX7"/>
<reference evidence="1 2" key="1">
    <citation type="submission" date="2017-05" db="EMBL/GenBank/DDBJ databases">
        <title>Comparative genomic and metabolic analysis of manganese-oxidizing mechanisms in Celeribater manganoxidans DY25T: its adaption to the environment of polymetallic nodule.</title>
        <authorList>
            <person name="Wang X."/>
        </authorList>
    </citation>
    <scope>NUCLEOTIDE SEQUENCE [LARGE SCALE GENOMIC DNA]</scope>
    <source>
        <strain evidence="1 2">DY25</strain>
    </source>
</reference>
<evidence type="ECO:0000313" key="1">
    <source>
        <dbReference type="EMBL" id="ATI41246.1"/>
    </source>
</evidence>
<dbReference type="InterPro" id="IPR032609">
    <property type="entry name" value="DUF4893"/>
</dbReference>
<gene>
    <name evidence="1" type="ORF">CBW24_03995</name>
</gene>
<evidence type="ECO:0008006" key="3">
    <source>
        <dbReference type="Google" id="ProtNLM"/>
    </source>
</evidence>